<feature type="transmembrane region" description="Helical" evidence="17">
    <location>
        <begin position="220"/>
        <end position="242"/>
    </location>
</feature>
<evidence type="ECO:0000256" key="4">
    <source>
        <dbReference type="ARBA" id="ARBA00022670"/>
    </source>
</evidence>
<proteinExistence type="inferred from homology"/>
<feature type="compositionally biased region" description="Basic and acidic residues" evidence="16">
    <location>
        <begin position="29"/>
        <end position="43"/>
    </location>
</feature>
<dbReference type="SUPFAM" id="SSF54631">
    <property type="entry name" value="CBS-domain pair"/>
    <property type="match status" value="1"/>
</dbReference>
<feature type="binding site" evidence="15">
    <location>
        <position position="108"/>
    </location>
    <ligand>
        <name>Zn(2+)</name>
        <dbReference type="ChEBI" id="CHEBI:29105"/>
        <note>catalytic</note>
    </ligand>
</feature>
<dbReference type="GO" id="GO:0008237">
    <property type="term" value="F:metallopeptidase activity"/>
    <property type="evidence" value="ECO:0007669"/>
    <property type="project" value="UniProtKB-KW"/>
</dbReference>
<feature type="active site" evidence="14">
    <location>
        <position position="109"/>
    </location>
</feature>
<dbReference type="Pfam" id="PF02163">
    <property type="entry name" value="Peptidase_M50"/>
    <property type="match status" value="2"/>
</dbReference>
<feature type="transmembrane region" description="Helical" evidence="17">
    <location>
        <begin position="58"/>
        <end position="79"/>
    </location>
</feature>
<dbReference type="CDD" id="cd06164">
    <property type="entry name" value="S2P-M50_SpoIVFB_CBS"/>
    <property type="match status" value="1"/>
</dbReference>
<feature type="transmembrane region" description="Helical" evidence="17">
    <location>
        <begin position="177"/>
        <end position="199"/>
    </location>
</feature>
<keyword evidence="9 15" id="KW-0862">Zinc</keyword>
<evidence type="ECO:0000256" key="13">
    <source>
        <dbReference type="ARBA" id="ARBA00023136"/>
    </source>
</evidence>
<dbReference type="GO" id="GO:0005886">
    <property type="term" value="C:plasma membrane"/>
    <property type="evidence" value="ECO:0007669"/>
    <property type="project" value="UniProtKB-SubCell"/>
</dbReference>
<evidence type="ECO:0000256" key="1">
    <source>
        <dbReference type="ARBA" id="ARBA00004651"/>
    </source>
</evidence>
<keyword evidence="20" id="KW-1185">Reference proteome</keyword>
<feature type="binding site" evidence="15">
    <location>
        <position position="204"/>
    </location>
    <ligand>
        <name>Zn(2+)</name>
        <dbReference type="ChEBI" id="CHEBI:29105"/>
        <note>catalytic</note>
    </ligand>
</feature>
<evidence type="ECO:0000256" key="14">
    <source>
        <dbReference type="PIRSR" id="PIRSR006404-1"/>
    </source>
</evidence>
<reference evidence="19" key="1">
    <citation type="submission" date="2019-10" db="EMBL/GenBank/DDBJ databases">
        <title>Nonomuraea sp. nov., isolated from Phyllanthus amarus.</title>
        <authorList>
            <person name="Klykleung N."/>
            <person name="Tanasupawat S."/>
        </authorList>
    </citation>
    <scope>NUCLEOTIDE SEQUENCE [LARGE SCALE GENOMIC DNA]</scope>
    <source>
        <strain evidence="19">3MP-10</strain>
    </source>
</reference>
<keyword evidence="10 17" id="KW-1133">Transmembrane helix</keyword>
<keyword evidence="8" id="KW-0378">Hydrolase</keyword>
<keyword evidence="12" id="KW-0129">CBS domain</keyword>
<feature type="transmembrane region" description="Helical" evidence="17">
    <location>
        <begin position="91"/>
        <end position="111"/>
    </location>
</feature>
<dbReference type="EMBL" id="VDLY02000014">
    <property type="protein sequence ID" value="KAB8162483.1"/>
    <property type="molecule type" value="Genomic_DNA"/>
</dbReference>
<keyword evidence="3" id="KW-1003">Cell membrane</keyword>
<feature type="binding site" evidence="15">
    <location>
        <position position="112"/>
    </location>
    <ligand>
        <name>Zn(2+)</name>
        <dbReference type="ChEBI" id="CHEBI:29105"/>
        <note>catalytic</note>
    </ligand>
</feature>
<gene>
    <name evidence="19" type="ORF">FH607_020760</name>
</gene>
<dbReference type="InterPro" id="IPR016483">
    <property type="entry name" value="UCP006404_Pept_M50_CBS"/>
</dbReference>
<name>A0A5N6A397_9ACTN</name>
<feature type="domain" description="Peptidase M50" evidence="18">
    <location>
        <begin position="96"/>
        <end position="171"/>
    </location>
</feature>
<protein>
    <submittedName>
        <fullName evidence="19">Site-2 protease family protein</fullName>
    </submittedName>
</protein>
<evidence type="ECO:0000256" key="5">
    <source>
        <dbReference type="ARBA" id="ARBA00022692"/>
    </source>
</evidence>
<evidence type="ECO:0000259" key="18">
    <source>
        <dbReference type="Pfam" id="PF02163"/>
    </source>
</evidence>
<dbReference type="PIRSF" id="PIRSF006404">
    <property type="entry name" value="UCP006404_Pept_M50_CBS"/>
    <property type="match status" value="1"/>
</dbReference>
<evidence type="ECO:0000313" key="19">
    <source>
        <dbReference type="EMBL" id="KAB8162483.1"/>
    </source>
</evidence>
<dbReference type="PANTHER" id="PTHR39188">
    <property type="entry name" value="MEMBRANE-ASSOCIATED ZINC METALLOPROTEASE M50B"/>
    <property type="match status" value="1"/>
</dbReference>
<evidence type="ECO:0000256" key="15">
    <source>
        <dbReference type="PIRSR" id="PIRSR006404-2"/>
    </source>
</evidence>
<feature type="transmembrane region" description="Helical" evidence="17">
    <location>
        <begin position="262"/>
        <end position="279"/>
    </location>
</feature>
<dbReference type="AlphaFoldDB" id="A0A5N6A397"/>
<keyword evidence="5 17" id="KW-0812">Transmembrane</keyword>
<dbReference type="InterPro" id="IPR046342">
    <property type="entry name" value="CBS_dom_sf"/>
</dbReference>
<keyword evidence="11" id="KW-0482">Metalloprotease</keyword>
<dbReference type="Proteomes" id="UP000314251">
    <property type="component" value="Unassembled WGS sequence"/>
</dbReference>
<dbReference type="InterPro" id="IPR008915">
    <property type="entry name" value="Peptidase_M50"/>
</dbReference>
<dbReference type="GO" id="GO:0046872">
    <property type="term" value="F:metal ion binding"/>
    <property type="evidence" value="ECO:0007669"/>
    <property type="project" value="UniProtKB-KW"/>
</dbReference>
<feature type="domain" description="Peptidase M50" evidence="18">
    <location>
        <begin position="182"/>
        <end position="238"/>
    </location>
</feature>
<evidence type="ECO:0000256" key="11">
    <source>
        <dbReference type="ARBA" id="ARBA00023049"/>
    </source>
</evidence>
<evidence type="ECO:0000256" key="2">
    <source>
        <dbReference type="ARBA" id="ARBA00007931"/>
    </source>
</evidence>
<evidence type="ECO:0000256" key="8">
    <source>
        <dbReference type="ARBA" id="ARBA00022801"/>
    </source>
</evidence>
<accession>A0A5N6A397</accession>
<keyword evidence="13 17" id="KW-0472">Membrane</keyword>
<feature type="transmembrane region" description="Helical" evidence="17">
    <location>
        <begin position="148"/>
        <end position="171"/>
    </location>
</feature>
<dbReference type="PANTHER" id="PTHR39188:SF3">
    <property type="entry name" value="STAGE IV SPORULATION PROTEIN FB"/>
    <property type="match status" value="1"/>
</dbReference>
<dbReference type="RefSeq" id="WP_139670817.1">
    <property type="nucleotide sequence ID" value="NZ_VDLY02000014.1"/>
</dbReference>
<evidence type="ECO:0000256" key="16">
    <source>
        <dbReference type="SAM" id="MobiDB-lite"/>
    </source>
</evidence>
<evidence type="ECO:0000256" key="12">
    <source>
        <dbReference type="ARBA" id="ARBA00023122"/>
    </source>
</evidence>
<keyword evidence="7" id="KW-0677">Repeat</keyword>
<comment type="caution">
    <text evidence="19">The sequence shown here is derived from an EMBL/GenBank/DDBJ whole genome shotgun (WGS) entry which is preliminary data.</text>
</comment>
<evidence type="ECO:0000256" key="7">
    <source>
        <dbReference type="ARBA" id="ARBA00022737"/>
    </source>
</evidence>
<feature type="region of interest" description="Disordered" evidence="16">
    <location>
        <begin position="1"/>
        <end position="44"/>
    </location>
</feature>
<keyword evidence="4 19" id="KW-0645">Protease</keyword>
<evidence type="ECO:0000256" key="9">
    <source>
        <dbReference type="ARBA" id="ARBA00022833"/>
    </source>
</evidence>
<comment type="subcellular location">
    <subcellularLocation>
        <location evidence="1">Cell membrane</location>
        <topology evidence="1">Multi-pass membrane protein</topology>
    </subcellularLocation>
</comment>
<evidence type="ECO:0000256" key="3">
    <source>
        <dbReference type="ARBA" id="ARBA00022475"/>
    </source>
</evidence>
<evidence type="ECO:0000256" key="10">
    <source>
        <dbReference type="ARBA" id="ARBA00022989"/>
    </source>
</evidence>
<comment type="similarity">
    <text evidence="2">Belongs to the peptidase M50B family.</text>
</comment>
<evidence type="ECO:0000313" key="20">
    <source>
        <dbReference type="Proteomes" id="UP000314251"/>
    </source>
</evidence>
<comment type="cofactor">
    <cofactor evidence="15">
        <name>Zn(2+)</name>
        <dbReference type="ChEBI" id="CHEBI:29105"/>
    </cofactor>
    <text evidence="15">Binds 1 zinc ion per subunit.</text>
</comment>
<dbReference type="Gene3D" id="3.10.580.10">
    <property type="entry name" value="CBS-domain"/>
    <property type="match status" value="1"/>
</dbReference>
<evidence type="ECO:0000256" key="6">
    <source>
        <dbReference type="ARBA" id="ARBA00022723"/>
    </source>
</evidence>
<dbReference type="OrthoDB" id="9781963at2"/>
<keyword evidence="6 15" id="KW-0479">Metal-binding</keyword>
<evidence type="ECO:0000256" key="17">
    <source>
        <dbReference type="SAM" id="Phobius"/>
    </source>
</evidence>
<organism evidence="19 20">
    <name type="scientific">Streptomyces mimosae</name>
    <dbReference type="NCBI Taxonomy" id="2586635"/>
    <lineage>
        <taxon>Bacteria</taxon>
        <taxon>Bacillati</taxon>
        <taxon>Actinomycetota</taxon>
        <taxon>Actinomycetes</taxon>
        <taxon>Kitasatosporales</taxon>
        <taxon>Streptomycetaceae</taxon>
        <taxon>Streptomyces</taxon>
    </lineage>
</organism>
<sequence>MAETTTDRSPDPENPEDPENARNLADPESPEHRDAPDTRDPRRPRGALLVGRVRDVPIYVTPSWFLVAALITLLLGHQLDRALPELGQERYLVALFFAVAFYGSVLVHELAHTYAALRLGLPVHRVLIQFIGGASEIDDRSTTPRRDLVVVGSGPLLSLVLAGVFALAMLAVEPGTVPGVLVAALMISNLIVAVFNLLPGLPLDGGRMLRAVIWWRTGDVLRGTVVTAWTGRALALVVLVGFPTATQLAAGDRGAFGGLQPLLDALLAAVLAAIIWLAAGRGLSQARRNAQLPSLTARALTRRAIPVPGETSLAEGLRRANEVGAQALIVVDDDGAPLALVREAGIAGVPDDRRPWVPVIALAEELTDGMRVPADLTGEPLLDHLDATPASEYLVVEENGEVYGVLSYRDVDKALLAMERRRPAAAPRPAG</sequence>
<feature type="compositionally biased region" description="Basic and acidic residues" evidence="16">
    <location>
        <begin position="1"/>
        <end position="11"/>
    </location>
</feature>
<dbReference type="GO" id="GO:0006508">
    <property type="term" value="P:proteolysis"/>
    <property type="evidence" value="ECO:0007669"/>
    <property type="project" value="UniProtKB-KW"/>
</dbReference>